<reference evidence="1" key="1">
    <citation type="submission" date="2021-01" db="EMBL/GenBank/DDBJ databases">
        <authorList>
            <person name="Corre E."/>
            <person name="Pelletier E."/>
            <person name="Niang G."/>
            <person name="Scheremetjew M."/>
            <person name="Finn R."/>
            <person name="Kale V."/>
            <person name="Holt S."/>
            <person name="Cochrane G."/>
            <person name="Meng A."/>
            <person name="Brown T."/>
            <person name="Cohen L."/>
        </authorList>
    </citation>
    <scope>NUCLEOTIDE SEQUENCE</scope>
    <source>
        <strain evidence="1">Ras09</strain>
    </source>
</reference>
<evidence type="ECO:0000313" key="1">
    <source>
        <dbReference type="EMBL" id="CAE0231148.1"/>
    </source>
</evidence>
<protein>
    <submittedName>
        <fullName evidence="1">Uncharacterized protein</fullName>
    </submittedName>
</protein>
<dbReference type="AlphaFoldDB" id="A0A7S3CKY4"/>
<sequence>MLVEDADLQPRVVELYQELVLRVEWGAGVGHREVLGLQLLLACIELVILLARECLLEKPAFTIGTLILKRNCAWVLLVSRSLDGMVGLAKLVLAVGEGAVDHELAEVVLHPGLAELGLEVVVGHAAYSQDHLPRQGLTLYPHVLGPVGEKAPHPLAAVPHLLMLLADLGLVLEGSRQGLLREPYR</sequence>
<gene>
    <name evidence="1" type="ORF">SRAS04492_LOCUS2944</name>
</gene>
<organism evidence="1">
    <name type="scientific">Strombidium rassoulzadegani</name>
    <dbReference type="NCBI Taxonomy" id="1082188"/>
    <lineage>
        <taxon>Eukaryota</taxon>
        <taxon>Sar</taxon>
        <taxon>Alveolata</taxon>
        <taxon>Ciliophora</taxon>
        <taxon>Intramacronucleata</taxon>
        <taxon>Spirotrichea</taxon>
        <taxon>Oligotrichia</taxon>
        <taxon>Strombidiidae</taxon>
        <taxon>Strombidium</taxon>
    </lineage>
</organism>
<dbReference type="EMBL" id="HBIA01005603">
    <property type="protein sequence ID" value="CAE0231148.1"/>
    <property type="molecule type" value="Transcribed_RNA"/>
</dbReference>
<accession>A0A7S3CKY4</accession>
<name>A0A7S3CKY4_9SPIT</name>
<proteinExistence type="predicted"/>